<gene>
    <name evidence="4" type="ORF">BN1221_01098c</name>
</gene>
<dbReference type="EMBL" id="CGIG01000001">
    <property type="protein sequence ID" value="CPR14720.1"/>
    <property type="molecule type" value="Genomic_DNA"/>
</dbReference>
<evidence type="ECO:0000259" key="3">
    <source>
        <dbReference type="Pfam" id="PF13649"/>
    </source>
</evidence>
<organism evidence="4 5">
    <name type="scientific">Brenneria goodwinii</name>
    <dbReference type="NCBI Taxonomy" id="1109412"/>
    <lineage>
        <taxon>Bacteria</taxon>
        <taxon>Pseudomonadati</taxon>
        <taxon>Pseudomonadota</taxon>
        <taxon>Gammaproteobacteria</taxon>
        <taxon>Enterobacterales</taxon>
        <taxon>Pectobacteriaceae</taxon>
        <taxon>Brenneria</taxon>
    </lineage>
</organism>
<dbReference type="STRING" id="1109412.BN1221_01098c"/>
<proteinExistence type="predicted"/>
<protein>
    <submittedName>
        <fullName evidence="4">3-demethylubiquinone-9 3-methyltransferase</fullName>
        <ecNumber evidence="4">2.1.1.64</ecNumber>
    </submittedName>
</protein>
<keyword evidence="1 4" id="KW-0808">Transferase</keyword>
<dbReference type="GO" id="GO:0032259">
    <property type="term" value="P:methylation"/>
    <property type="evidence" value="ECO:0007669"/>
    <property type="project" value="UniProtKB-KW"/>
</dbReference>
<dbReference type="OrthoDB" id="529208at2"/>
<dbReference type="SUPFAM" id="SSF53335">
    <property type="entry name" value="S-adenosyl-L-methionine-dependent methyltransferases"/>
    <property type="match status" value="1"/>
</dbReference>
<dbReference type="CDD" id="cd02440">
    <property type="entry name" value="AdoMet_MTases"/>
    <property type="match status" value="1"/>
</dbReference>
<dbReference type="RefSeq" id="WP_048636451.1">
    <property type="nucleotide sequence ID" value="NZ_CGIG01000001.1"/>
</dbReference>
<feature type="region of interest" description="Disordered" evidence="2">
    <location>
        <begin position="1"/>
        <end position="20"/>
    </location>
</feature>
<name>A0A0G4JRY7_9GAMM</name>
<dbReference type="InterPro" id="IPR041698">
    <property type="entry name" value="Methyltransf_25"/>
</dbReference>
<dbReference type="InterPro" id="IPR029063">
    <property type="entry name" value="SAM-dependent_MTases_sf"/>
</dbReference>
<keyword evidence="5" id="KW-1185">Reference proteome</keyword>
<feature type="domain" description="Methyltransferase" evidence="3">
    <location>
        <begin position="69"/>
        <end position="163"/>
    </location>
</feature>
<dbReference type="EC" id="2.1.1.64" evidence="4"/>
<keyword evidence="4" id="KW-0489">Methyltransferase</keyword>
<sequence>MDISTIISGSHPMKLSPDESKIPWDEPAFSQRMLENHLSQEHDWASRRLAVIEQQVEWIASQLPVGARILDLGCGPGFYTQRLAERGYCCTGVDFSPASIAWARQQAQVAGLNIEYLLQDIRAYSPKNTFDFIMMTFGELNVFNAVDARTLINRCAQWLVSGGKLLTEVHTFDEVKRQGMAEPSWHRCQQGVFLARPHLLLTEHVWEQEAQTSSTLFWAIDENGNATRFGSQMTAWQDEEYASLLSDCRFTVIHRPDSTAWPVSETFEGKLFALLAEKMTTTSEEIPL</sequence>
<keyword evidence="4" id="KW-0830">Ubiquinone</keyword>
<dbReference type="Gene3D" id="3.40.50.150">
    <property type="entry name" value="Vaccinia Virus protein VP39"/>
    <property type="match status" value="1"/>
</dbReference>
<evidence type="ECO:0000313" key="5">
    <source>
        <dbReference type="Proteomes" id="UP000044377"/>
    </source>
</evidence>
<dbReference type="PANTHER" id="PTHR43861">
    <property type="entry name" value="TRANS-ACONITATE 2-METHYLTRANSFERASE-RELATED"/>
    <property type="match status" value="1"/>
</dbReference>
<dbReference type="Proteomes" id="UP000044377">
    <property type="component" value="Unassembled WGS sequence"/>
</dbReference>
<dbReference type="AlphaFoldDB" id="A0A0G4JRY7"/>
<evidence type="ECO:0000256" key="2">
    <source>
        <dbReference type="SAM" id="MobiDB-lite"/>
    </source>
</evidence>
<accession>A0A0G4JRY7</accession>
<dbReference type="GO" id="GO:0061542">
    <property type="term" value="F:3-demethylubiquinol 3-O-methyltransferase activity"/>
    <property type="evidence" value="ECO:0007669"/>
    <property type="project" value="UniProtKB-EC"/>
</dbReference>
<reference evidence="5" key="1">
    <citation type="submission" date="2015-01" db="EMBL/GenBank/DDBJ databases">
        <authorList>
            <person name="Paterson Steve"/>
        </authorList>
    </citation>
    <scope>NUCLEOTIDE SEQUENCE [LARGE SCALE GENOMIC DNA]</scope>
    <source>
        <strain evidence="5">OBR1</strain>
    </source>
</reference>
<dbReference type="Pfam" id="PF13649">
    <property type="entry name" value="Methyltransf_25"/>
    <property type="match status" value="1"/>
</dbReference>
<evidence type="ECO:0000313" key="4">
    <source>
        <dbReference type="EMBL" id="CPR14720.1"/>
    </source>
</evidence>
<evidence type="ECO:0000256" key="1">
    <source>
        <dbReference type="ARBA" id="ARBA00022679"/>
    </source>
</evidence>